<organism evidence="1 2">
    <name type="scientific">Gordonia polyisoprenivorans</name>
    <dbReference type="NCBI Taxonomy" id="84595"/>
    <lineage>
        <taxon>Bacteria</taxon>
        <taxon>Bacillati</taxon>
        <taxon>Actinomycetota</taxon>
        <taxon>Actinomycetes</taxon>
        <taxon>Mycobacteriales</taxon>
        <taxon>Gordoniaceae</taxon>
        <taxon>Gordonia</taxon>
    </lineage>
</organism>
<comment type="caution">
    <text evidence="1">The sequence shown here is derived from an EMBL/GenBank/DDBJ whole genome shotgun (WGS) entry which is preliminary data.</text>
</comment>
<dbReference type="RefSeq" id="WP_006371823.1">
    <property type="nucleotide sequence ID" value="NZ_CP116236.1"/>
</dbReference>
<dbReference type="EMBL" id="JAAXPC010000004">
    <property type="protein sequence ID" value="NKY01817.1"/>
    <property type="molecule type" value="Genomic_DNA"/>
</dbReference>
<reference evidence="1 2" key="1">
    <citation type="submission" date="2020-04" db="EMBL/GenBank/DDBJ databases">
        <title>MicrobeNet Type strains.</title>
        <authorList>
            <person name="Nicholson A.C."/>
        </authorList>
    </citation>
    <scope>NUCLEOTIDE SEQUENCE [LARGE SCALE GENOMIC DNA]</scope>
    <source>
        <strain evidence="1 2">ATCC BAA-14</strain>
    </source>
</reference>
<name>A0A846WKZ8_9ACTN</name>
<proteinExistence type="predicted"/>
<sequence>MSGSDAPVSSASGYGAGAGGDGVDCHSLQLVRTLQAPVPDVVKDLHIDDVCHVLLRAGPPEVVVITDELDRDAGGILPTMALLSCLRRGVEYVAVVRAIAGGAIELNVQARDCTTLRRLVKIRLEPGCSVATGDLLTVEAATGIAAEHRVAVAGGATVGQFDWDEALAACLDEGLRFRAQIVSITDAGVLAVIRGAP</sequence>
<gene>
    <name evidence="1" type="ORF">HGA05_09555</name>
</gene>
<evidence type="ECO:0000313" key="2">
    <source>
        <dbReference type="Proteomes" id="UP000563898"/>
    </source>
</evidence>
<evidence type="ECO:0000313" key="1">
    <source>
        <dbReference type="EMBL" id="NKY01817.1"/>
    </source>
</evidence>
<dbReference type="AlphaFoldDB" id="A0A846WKZ8"/>
<accession>A0A846WKZ8</accession>
<dbReference type="Proteomes" id="UP000563898">
    <property type="component" value="Unassembled WGS sequence"/>
</dbReference>
<protein>
    <submittedName>
        <fullName evidence="1">Uncharacterized protein</fullName>
    </submittedName>
</protein>